<evidence type="ECO:0000313" key="1">
    <source>
        <dbReference type="EMBL" id="KAK7818685.1"/>
    </source>
</evidence>
<dbReference type="PANTHER" id="PTHR34665">
    <property type="entry name" value="DUF3741 DOMAIN-CONTAINING PROTEIN"/>
    <property type="match status" value="1"/>
</dbReference>
<accession>A0AAW0IW90</accession>
<protein>
    <submittedName>
        <fullName evidence="1">Uncharacterized protein</fullName>
    </submittedName>
</protein>
<sequence length="211" mass="23998">MNPFMKRKKTRGSTNELAVVKAAAWAWYQHGSGSEGKQMREFDITRSRQAPGPSRYRLEAMRTAKEAMEGSRSSSEHSSIHTSNSLLDAFEIESISRQLDCLVGSSGNNFYTRFLAGDNVHQENVKLLDKVDTGGMKKKNKKVKGFWPRHAIACGTREDVVDARVFRDRRRQEKRVPIVLCPGYLCGHLVLQANSYAVLYREVYMIRNHMG</sequence>
<gene>
    <name evidence="1" type="ORF">CFP56_041114</name>
</gene>
<keyword evidence="2" id="KW-1185">Reference proteome</keyword>
<reference evidence="1 2" key="1">
    <citation type="journal article" date="2018" name="Sci. Data">
        <title>The draft genome sequence of cork oak.</title>
        <authorList>
            <person name="Ramos A.M."/>
            <person name="Usie A."/>
            <person name="Barbosa P."/>
            <person name="Barros P.M."/>
            <person name="Capote T."/>
            <person name="Chaves I."/>
            <person name="Simoes F."/>
            <person name="Abreu I."/>
            <person name="Carrasquinho I."/>
            <person name="Faro C."/>
            <person name="Guimaraes J.B."/>
            <person name="Mendonca D."/>
            <person name="Nobrega F."/>
            <person name="Rodrigues L."/>
            <person name="Saibo N.J.M."/>
            <person name="Varela M.C."/>
            <person name="Egas C."/>
            <person name="Matos J."/>
            <person name="Miguel C.M."/>
            <person name="Oliveira M.M."/>
            <person name="Ricardo C.P."/>
            <person name="Goncalves S."/>
        </authorList>
    </citation>
    <scope>NUCLEOTIDE SEQUENCE [LARGE SCALE GENOMIC DNA]</scope>
    <source>
        <strain evidence="2">cv. HL8</strain>
    </source>
</reference>
<dbReference type="AlphaFoldDB" id="A0AAW0IW90"/>
<comment type="caution">
    <text evidence="1">The sequence shown here is derived from an EMBL/GenBank/DDBJ whole genome shotgun (WGS) entry which is preliminary data.</text>
</comment>
<organism evidence="1 2">
    <name type="scientific">Quercus suber</name>
    <name type="common">Cork oak</name>
    <dbReference type="NCBI Taxonomy" id="58331"/>
    <lineage>
        <taxon>Eukaryota</taxon>
        <taxon>Viridiplantae</taxon>
        <taxon>Streptophyta</taxon>
        <taxon>Embryophyta</taxon>
        <taxon>Tracheophyta</taxon>
        <taxon>Spermatophyta</taxon>
        <taxon>Magnoliopsida</taxon>
        <taxon>eudicotyledons</taxon>
        <taxon>Gunneridae</taxon>
        <taxon>Pentapetalae</taxon>
        <taxon>rosids</taxon>
        <taxon>fabids</taxon>
        <taxon>Fagales</taxon>
        <taxon>Fagaceae</taxon>
        <taxon>Quercus</taxon>
    </lineage>
</organism>
<dbReference type="Proteomes" id="UP000237347">
    <property type="component" value="Unassembled WGS sequence"/>
</dbReference>
<proteinExistence type="predicted"/>
<dbReference type="PANTHER" id="PTHR34665:SF4">
    <property type="entry name" value="DUF3741 DOMAIN-CONTAINING PROTEIN"/>
    <property type="match status" value="1"/>
</dbReference>
<name>A0AAW0IW90_QUESU</name>
<evidence type="ECO:0000313" key="2">
    <source>
        <dbReference type="Proteomes" id="UP000237347"/>
    </source>
</evidence>
<dbReference type="EMBL" id="PKMF04000815">
    <property type="protein sequence ID" value="KAK7818685.1"/>
    <property type="molecule type" value="Genomic_DNA"/>
</dbReference>